<dbReference type="GeneID" id="77468504"/>
<reference evidence="3" key="1">
    <citation type="journal article" date="2018" name="MSphere">
        <title>Fusobacterium Genomics Using MinION and Illumina Sequencing Enables Genome Completion and Correction.</title>
        <authorList>
            <person name="Todd S.M."/>
            <person name="Settlage R.E."/>
            <person name="Lahmers K.K."/>
            <person name="Slade D.J."/>
        </authorList>
    </citation>
    <scope>NUCLEOTIDE SEQUENCE [LARGE SCALE GENOMIC DNA]</scope>
    <source>
        <strain evidence="3">ATCC 27725</strain>
    </source>
</reference>
<keyword evidence="1" id="KW-1133">Transmembrane helix</keyword>
<dbReference type="Proteomes" id="UP000241238">
    <property type="component" value="Chromosome"/>
</dbReference>
<proteinExistence type="predicted"/>
<accession>A0ABN5JLK0</accession>
<protein>
    <submittedName>
        <fullName evidence="2">Uncharacterized protein</fullName>
    </submittedName>
</protein>
<keyword evidence="1" id="KW-0472">Membrane</keyword>
<feature type="transmembrane region" description="Helical" evidence="1">
    <location>
        <begin position="230"/>
        <end position="250"/>
    </location>
</feature>
<sequence length="390" mass="44091">MGLRDIEYNSYTYPSEDIIEYSRINTDIKMFEQKERTKIKQATYFKISEIGNDDNFIKIDKHNINSFHADVKDKIFVFSGDINLGDETVKLSRLSKESRTNTPFFKNIEISIGTMNENDINVKQYKFIGYIVNYYETFDNNGNGRFEIAISHRENFYNEDILINRQGNLLSIAKFPRKKEKLLIPIPEREFLRIKNRGLQPGNVIWSVAGIICSVIGIAGAAAVLGTASIPISATIVAGVTVLYAANTIFSGVQSIRLDYVGDDDILEAGKEWYTNPIRWCFGEMGEHVLDNRKIGEKVYYGSEILVGGIGIAGTAKEIKATSMFRMGRVSSKHPLLGPMQGGVARFKTATGTYYGFQILTGGFNLRTQWKDFEKAEVKVLKEKKNEEKK</sequence>
<gene>
    <name evidence="2" type="ORF">C4N18_10915</name>
</gene>
<feature type="transmembrane region" description="Helical" evidence="1">
    <location>
        <begin position="203"/>
        <end position="224"/>
    </location>
</feature>
<keyword evidence="3" id="KW-1185">Reference proteome</keyword>
<dbReference type="EMBL" id="CP028103">
    <property type="protein sequence ID" value="AVQ31697.1"/>
    <property type="molecule type" value="Genomic_DNA"/>
</dbReference>
<evidence type="ECO:0000313" key="3">
    <source>
        <dbReference type="Proteomes" id="UP000241238"/>
    </source>
</evidence>
<evidence type="ECO:0000256" key="1">
    <source>
        <dbReference type="SAM" id="Phobius"/>
    </source>
</evidence>
<name>A0ABN5JLK0_FUSVA</name>
<evidence type="ECO:0000313" key="2">
    <source>
        <dbReference type="EMBL" id="AVQ31697.1"/>
    </source>
</evidence>
<keyword evidence="1" id="KW-0812">Transmembrane</keyword>
<dbReference type="RefSeq" id="WP_005948036.1">
    <property type="nucleotide sequence ID" value="NZ_CP028103.1"/>
</dbReference>
<organism evidence="2 3">
    <name type="scientific">Fusobacterium varium ATCC 27725</name>
    <dbReference type="NCBI Taxonomy" id="469618"/>
    <lineage>
        <taxon>Bacteria</taxon>
        <taxon>Fusobacteriati</taxon>
        <taxon>Fusobacteriota</taxon>
        <taxon>Fusobacteriia</taxon>
        <taxon>Fusobacteriales</taxon>
        <taxon>Fusobacteriaceae</taxon>
        <taxon>Fusobacterium</taxon>
    </lineage>
</organism>